<dbReference type="EMBL" id="CP045893">
    <property type="protein sequence ID" value="QQP53825.1"/>
    <property type="molecule type" value="Genomic_DNA"/>
</dbReference>
<keyword evidence="2" id="KW-1185">Reference proteome</keyword>
<dbReference type="Proteomes" id="UP000595437">
    <property type="component" value="Chromosome 4"/>
</dbReference>
<organism evidence="1 2">
    <name type="scientific">Caligus rogercresseyi</name>
    <name type="common">Sea louse</name>
    <dbReference type="NCBI Taxonomy" id="217165"/>
    <lineage>
        <taxon>Eukaryota</taxon>
        <taxon>Metazoa</taxon>
        <taxon>Ecdysozoa</taxon>
        <taxon>Arthropoda</taxon>
        <taxon>Crustacea</taxon>
        <taxon>Multicrustacea</taxon>
        <taxon>Hexanauplia</taxon>
        <taxon>Copepoda</taxon>
        <taxon>Siphonostomatoida</taxon>
        <taxon>Caligidae</taxon>
        <taxon>Caligus</taxon>
    </lineage>
</organism>
<reference evidence="2" key="1">
    <citation type="submission" date="2021-01" db="EMBL/GenBank/DDBJ databases">
        <title>Caligus Genome Assembly.</title>
        <authorList>
            <person name="Gallardo-Escarate C."/>
        </authorList>
    </citation>
    <scope>NUCLEOTIDE SEQUENCE [LARGE SCALE GENOMIC DNA]</scope>
</reference>
<accession>A0A7T8QSW4</accession>
<evidence type="ECO:0000313" key="1">
    <source>
        <dbReference type="EMBL" id="QQP53825.1"/>
    </source>
</evidence>
<protein>
    <submittedName>
        <fullName evidence="1">Uncharacterized protein</fullName>
    </submittedName>
</protein>
<evidence type="ECO:0000313" key="2">
    <source>
        <dbReference type="Proteomes" id="UP000595437"/>
    </source>
</evidence>
<proteinExistence type="predicted"/>
<dbReference type="AlphaFoldDB" id="A0A7T8QSW4"/>
<sequence length="50" mass="5440">MHASSLLGEEETFLMCLGLLGLYGNETFFLQSNGASERSSPSRAPFLKDS</sequence>
<name>A0A7T8QSW4_CALRO</name>
<gene>
    <name evidence="1" type="ORF">FKW44_006443</name>
</gene>